<accession>A0A842HHA2</accession>
<keyword evidence="6" id="KW-1185">Reference proteome</keyword>
<proteinExistence type="predicted"/>
<feature type="domain" description="HTH lacI-type" evidence="4">
    <location>
        <begin position="2"/>
        <end position="58"/>
    </location>
</feature>
<evidence type="ECO:0000256" key="3">
    <source>
        <dbReference type="ARBA" id="ARBA00023163"/>
    </source>
</evidence>
<dbReference type="Gene3D" id="3.40.50.2300">
    <property type="match status" value="2"/>
</dbReference>
<evidence type="ECO:0000256" key="1">
    <source>
        <dbReference type="ARBA" id="ARBA00023015"/>
    </source>
</evidence>
<dbReference type="SMART" id="SM00354">
    <property type="entry name" value="HTH_LACI"/>
    <property type="match status" value="1"/>
</dbReference>
<dbReference type="PANTHER" id="PTHR30146:SF109">
    <property type="entry name" value="HTH-TYPE TRANSCRIPTIONAL REGULATOR GALS"/>
    <property type="match status" value="1"/>
</dbReference>
<dbReference type="PROSITE" id="PS50932">
    <property type="entry name" value="HTH_LACI_2"/>
    <property type="match status" value="1"/>
</dbReference>
<dbReference type="SUPFAM" id="SSF53822">
    <property type="entry name" value="Periplasmic binding protein-like I"/>
    <property type="match status" value="1"/>
</dbReference>
<dbReference type="Proteomes" id="UP000546464">
    <property type="component" value="Unassembled WGS sequence"/>
</dbReference>
<dbReference type="InterPro" id="IPR000843">
    <property type="entry name" value="HTH_LacI"/>
</dbReference>
<evidence type="ECO:0000256" key="2">
    <source>
        <dbReference type="ARBA" id="ARBA00023125"/>
    </source>
</evidence>
<dbReference type="Pfam" id="PF00356">
    <property type="entry name" value="LacI"/>
    <property type="match status" value="1"/>
</dbReference>
<comment type="caution">
    <text evidence="5">The sequence shown here is derived from an EMBL/GenBank/DDBJ whole genome shotgun (WGS) entry which is preliminary data.</text>
</comment>
<evidence type="ECO:0000313" key="5">
    <source>
        <dbReference type="EMBL" id="MBC2595903.1"/>
    </source>
</evidence>
<keyword evidence="3" id="KW-0804">Transcription</keyword>
<dbReference type="InterPro" id="IPR028082">
    <property type="entry name" value="Peripla_BP_I"/>
</dbReference>
<gene>
    <name evidence="5" type="ORF">H5P28_16685</name>
</gene>
<name>A0A842HHA2_9BACT</name>
<dbReference type="PANTHER" id="PTHR30146">
    <property type="entry name" value="LACI-RELATED TRANSCRIPTIONAL REPRESSOR"/>
    <property type="match status" value="1"/>
</dbReference>
<keyword evidence="2 5" id="KW-0238">DNA-binding</keyword>
<dbReference type="AlphaFoldDB" id="A0A842HHA2"/>
<dbReference type="GO" id="GO:0003700">
    <property type="term" value="F:DNA-binding transcription factor activity"/>
    <property type="evidence" value="ECO:0007669"/>
    <property type="project" value="TreeGrafter"/>
</dbReference>
<dbReference type="Gene3D" id="1.10.260.40">
    <property type="entry name" value="lambda repressor-like DNA-binding domains"/>
    <property type="match status" value="1"/>
</dbReference>
<dbReference type="SUPFAM" id="SSF47413">
    <property type="entry name" value="lambda repressor-like DNA-binding domains"/>
    <property type="match status" value="1"/>
</dbReference>
<evidence type="ECO:0000259" key="4">
    <source>
        <dbReference type="PROSITE" id="PS50932"/>
    </source>
</evidence>
<evidence type="ECO:0000313" key="6">
    <source>
        <dbReference type="Proteomes" id="UP000546464"/>
    </source>
</evidence>
<dbReference type="Pfam" id="PF00532">
    <property type="entry name" value="Peripla_BP_1"/>
    <property type="match status" value="1"/>
</dbReference>
<dbReference type="InterPro" id="IPR010982">
    <property type="entry name" value="Lambda_DNA-bd_dom_sf"/>
</dbReference>
<protein>
    <submittedName>
        <fullName evidence="5">LacI family DNA-binding transcriptional regulator</fullName>
    </submittedName>
</protein>
<dbReference type="RefSeq" id="WP_185676831.1">
    <property type="nucleotide sequence ID" value="NZ_JACHVB010000058.1"/>
</dbReference>
<dbReference type="InterPro" id="IPR001761">
    <property type="entry name" value="Peripla_BP/Lac1_sug-bd_dom"/>
</dbReference>
<dbReference type="CDD" id="cd01392">
    <property type="entry name" value="HTH_LacI"/>
    <property type="match status" value="1"/>
</dbReference>
<dbReference type="EMBL" id="JACHVB010000058">
    <property type="protein sequence ID" value="MBC2595903.1"/>
    <property type="molecule type" value="Genomic_DNA"/>
</dbReference>
<organism evidence="5 6">
    <name type="scientific">Ruficoccus amylovorans</name>
    <dbReference type="NCBI Taxonomy" id="1804625"/>
    <lineage>
        <taxon>Bacteria</taxon>
        <taxon>Pseudomonadati</taxon>
        <taxon>Verrucomicrobiota</taxon>
        <taxon>Opitutia</taxon>
        <taxon>Puniceicoccales</taxon>
        <taxon>Cerasicoccaceae</taxon>
        <taxon>Ruficoccus</taxon>
    </lineage>
</organism>
<sequence length="337" mass="36753">MAKLKDISAKTGLSLATVSMVLNNRQDISIPDSTRAKVKSAAEALGYRSKARIRLSKTLIVATFEDLQSCFENPYFSEIYRGIEEAMEERGFHAIIKRLHDKNSLHGTDIFTRGKADGILVLGPPPPSLLKELEKVNLPVVIVNGTVDPSWDSVIPNYEATFEMTLNILKEKGHRKILCVKSAYSDELSPFESSHLNRAIMHAGLSAENVIIVRSDGDSADDGYEAVKRYLAENPAASFTAVFSGFSKPFGIMRALQEANLSIPGDVSLIAIGVDSHLPTSETQISTVLYPLKRVGEEGVLRLILKAEGFTTGPAIVVLPVQYEDRGTVAKANTGKH</sequence>
<reference evidence="5 6" key="1">
    <citation type="submission" date="2020-07" db="EMBL/GenBank/DDBJ databases">
        <authorList>
            <person name="Feng X."/>
        </authorList>
    </citation>
    <scope>NUCLEOTIDE SEQUENCE [LARGE SCALE GENOMIC DNA]</scope>
    <source>
        <strain evidence="5 6">JCM31066</strain>
    </source>
</reference>
<keyword evidence="1" id="KW-0805">Transcription regulation</keyword>
<dbReference type="GO" id="GO:0000976">
    <property type="term" value="F:transcription cis-regulatory region binding"/>
    <property type="evidence" value="ECO:0007669"/>
    <property type="project" value="TreeGrafter"/>
</dbReference>
<dbReference type="CDD" id="cd06267">
    <property type="entry name" value="PBP1_LacI_sugar_binding-like"/>
    <property type="match status" value="1"/>
</dbReference>